<protein>
    <recommendedName>
        <fullName evidence="9">Attacin C-terminal domain-containing protein</fullName>
    </recommendedName>
</protein>
<keyword evidence="11" id="KW-1185">Reference proteome</keyword>
<dbReference type="InterPro" id="IPR005521">
    <property type="entry name" value="Attacin_C"/>
</dbReference>
<keyword evidence="8" id="KW-0732">Signal</keyword>
<evidence type="ECO:0000256" key="5">
    <source>
        <dbReference type="ARBA" id="ARBA00022588"/>
    </source>
</evidence>
<feature type="chain" id="PRO_5040275922" description="Attacin C-terminal domain-containing protein" evidence="8">
    <location>
        <begin position="17"/>
        <end position="165"/>
    </location>
</feature>
<reference evidence="10" key="2">
    <citation type="submission" date="2022-10" db="EMBL/GenBank/DDBJ databases">
        <authorList>
            <consortium name="ENA_rothamsted_submissions"/>
            <consortium name="culmorum"/>
            <person name="King R."/>
        </authorList>
    </citation>
    <scope>NUCLEOTIDE SEQUENCE</scope>
</reference>
<evidence type="ECO:0000256" key="4">
    <source>
        <dbReference type="ARBA" id="ARBA00022529"/>
    </source>
</evidence>
<dbReference type="Pfam" id="PF03769">
    <property type="entry name" value="Attacin_C"/>
    <property type="match status" value="1"/>
</dbReference>
<evidence type="ECO:0000256" key="3">
    <source>
        <dbReference type="ARBA" id="ARBA00022525"/>
    </source>
</evidence>
<reference evidence="10" key="1">
    <citation type="submission" date="2022-01" db="EMBL/GenBank/DDBJ databases">
        <authorList>
            <person name="King R."/>
        </authorList>
    </citation>
    <scope>NUCLEOTIDE SEQUENCE</scope>
</reference>
<keyword evidence="6" id="KW-0391">Immunity</keyword>
<dbReference type="EMBL" id="OU896715">
    <property type="protein sequence ID" value="CAG9825325.1"/>
    <property type="molecule type" value="Genomic_DNA"/>
</dbReference>
<sequence length="165" mass="17662">MKVFVFVAFCLAVAAAVPIEVFEDEDGQEYYLVPVSRGKRQTKWGISNSGAGVSHTGTLFQNDHHQLDGTASAAKNFPSHGLRPDQIGGRLDYTHTPSGSGAFIQADRTRNWGTDVAAGGKYNIYTSPKKDFGVDATAQYQRHFGGPGGAGRPDAGVFLNAHADF</sequence>
<feature type="signal peptide" evidence="8">
    <location>
        <begin position="1"/>
        <end position="16"/>
    </location>
</feature>
<dbReference type="OrthoDB" id="8117451at2759"/>
<evidence type="ECO:0000256" key="1">
    <source>
        <dbReference type="ARBA" id="ARBA00004613"/>
    </source>
</evidence>
<organism evidence="10 11">
    <name type="scientific">Phaedon cochleariae</name>
    <name type="common">Mustard beetle</name>
    <dbReference type="NCBI Taxonomy" id="80249"/>
    <lineage>
        <taxon>Eukaryota</taxon>
        <taxon>Metazoa</taxon>
        <taxon>Ecdysozoa</taxon>
        <taxon>Arthropoda</taxon>
        <taxon>Hexapoda</taxon>
        <taxon>Insecta</taxon>
        <taxon>Pterygota</taxon>
        <taxon>Neoptera</taxon>
        <taxon>Endopterygota</taxon>
        <taxon>Coleoptera</taxon>
        <taxon>Polyphaga</taxon>
        <taxon>Cucujiformia</taxon>
        <taxon>Chrysomeloidea</taxon>
        <taxon>Chrysomelidae</taxon>
        <taxon>Chrysomelinae</taxon>
        <taxon>Chrysomelini</taxon>
        <taxon>Phaedon</taxon>
    </lineage>
</organism>
<keyword evidence="4" id="KW-0929">Antimicrobial</keyword>
<evidence type="ECO:0000313" key="11">
    <source>
        <dbReference type="Proteomes" id="UP001153737"/>
    </source>
</evidence>
<comment type="subcellular location">
    <subcellularLocation>
        <location evidence="1">Secreted</location>
    </subcellularLocation>
</comment>
<keyword evidence="3" id="KW-0964">Secreted</keyword>
<name>A0A9N9SMM7_PHACE</name>
<dbReference type="AlphaFoldDB" id="A0A9N9SMM7"/>
<evidence type="ECO:0000256" key="8">
    <source>
        <dbReference type="SAM" id="SignalP"/>
    </source>
</evidence>
<evidence type="ECO:0000256" key="2">
    <source>
        <dbReference type="ARBA" id="ARBA00007550"/>
    </source>
</evidence>
<accession>A0A9N9SMM7</accession>
<evidence type="ECO:0000259" key="9">
    <source>
        <dbReference type="Pfam" id="PF03769"/>
    </source>
</evidence>
<dbReference type="GO" id="GO:0045087">
    <property type="term" value="P:innate immune response"/>
    <property type="evidence" value="ECO:0007669"/>
    <property type="project" value="UniProtKB-KW"/>
</dbReference>
<dbReference type="Proteomes" id="UP001153737">
    <property type="component" value="Chromosome 9"/>
</dbReference>
<evidence type="ECO:0000313" key="10">
    <source>
        <dbReference type="EMBL" id="CAG9825325.1"/>
    </source>
</evidence>
<proteinExistence type="inferred from homology"/>
<comment type="similarity">
    <text evidence="2">Belongs to the attacin/sarcotoxin-2 family.</text>
</comment>
<evidence type="ECO:0000256" key="6">
    <source>
        <dbReference type="ARBA" id="ARBA00022859"/>
    </source>
</evidence>
<gene>
    <name evidence="10" type="ORF">PHAECO_LOCUS12703</name>
</gene>
<feature type="domain" description="Attacin C-terminal" evidence="9">
    <location>
        <begin position="52"/>
        <end position="165"/>
    </location>
</feature>
<dbReference type="GO" id="GO:0042742">
    <property type="term" value="P:defense response to bacterium"/>
    <property type="evidence" value="ECO:0007669"/>
    <property type="project" value="UniProtKB-KW"/>
</dbReference>
<dbReference type="GO" id="GO:0005576">
    <property type="term" value="C:extracellular region"/>
    <property type="evidence" value="ECO:0007669"/>
    <property type="project" value="UniProtKB-SubCell"/>
</dbReference>
<keyword evidence="5" id="KW-0399">Innate immunity</keyword>
<evidence type="ECO:0000256" key="7">
    <source>
        <dbReference type="ARBA" id="ARBA00023022"/>
    </source>
</evidence>
<keyword evidence="7" id="KW-0044">Antibiotic</keyword>